<dbReference type="AlphaFoldDB" id="A0A3A8IAB8"/>
<keyword evidence="4" id="KW-0645">Protease</keyword>
<evidence type="ECO:0000256" key="2">
    <source>
        <dbReference type="SAM" id="SignalP"/>
    </source>
</evidence>
<evidence type="ECO:0000313" key="4">
    <source>
        <dbReference type="EMBL" id="RKG79606.1"/>
    </source>
</evidence>
<name>A0A3A8IAB8_9BACT</name>
<dbReference type="EMBL" id="RAVZ01000241">
    <property type="protein sequence ID" value="RKG79606.1"/>
    <property type="molecule type" value="Genomic_DNA"/>
</dbReference>
<dbReference type="Gene3D" id="3.40.33.10">
    <property type="entry name" value="CAP"/>
    <property type="match status" value="1"/>
</dbReference>
<dbReference type="GO" id="GO:0005576">
    <property type="term" value="C:extracellular region"/>
    <property type="evidence" value="ECO:0007669"/>
    <property type="project" value="InterPro"/>
</dbReference>
<dbReference type="Pfam" id="PF00188">
    <property type="entry name" value="CAP"/>
    <property type="match status" value="1"/>
</dbReference>
<dbReference type="SMART" id="SM00198">
    <property type="entry name" value="SCP"/>
    <property type="match status" value="1"/>
</dbReference>
<dbReference type="SUPFAM" id="SSF55797">
    <property type="entry name" value="PR-1-like"/>
    <property type="match status" value="1"/>
</dbReference>
<comment type="caution">
    <text evidence="4">The sequence shown here is derived from an EMBL/GenBank/DDBJ whole genome shotgun (WGS) entry which is preliminary data.</text>
</comment>
<reference evidence="5" key="1">
    <citation type="submission" date="2018-09" db="EMBL/GenBank/DDBJ databases">
        <authorList>
            <person name="Livingstone P.G."/>
            <person name="Whitworth D.E."/>
        </authorList>
    </citation>
    <scope>NUCLEOTIDE SEQUENCE [LARGE SCALE GENOMIC DNA]</scope>
    <source>
        <strain evidence="5">CA054A</strain>
    </source>
</reference>
<evidence type="ECO:0000259" key="3">
    <source>
        <dbReference type="SMART" id="SM00198"/>
    </source>
</evidence>
<feature type="region of interest" description="Disordered" evidence="1">
    <location>
        <begin position="28"/>
        <end position="70"/>
    </location>
</feature>
<dbReference type="InterPro" id="IPR035940">
    <property type="entry name" value="CAP_sf"/>
</dbReference>
<evidence type="ECO:0000313" key="5">
    <source>
        <dbReference type="Proteomes" id="UP000268094"/>
    </source>
</evidence>
<feature type="signal peptide" evidence="2">
    <location>
        <begin position="1"/>
        <end position="29"/>
    </location>
</feature>
<dbReference type="InterPro" id="IPR001283">
    <property type="entry name" value="CRISP-related"/>
</dbReference>
<feature type="domain" description="SCP" evidence="3">
    <location>
        <begin position="73"/>
        <end position="219"/>
    </location>
</feature>
<proteinExistence type="predicted"/>
<dbReference type="GO" id="GO:0008233">
    <property type="term" value="F:peptidase activity"/>
    <property type="evidence" value="ECO:0007669"/>
    <property type="project" value="UniProtKB-KW"/>
</dbReference>
<sequence length="223" mass="23944">MMGPMPLPVLRRGLAVVLLAPLLGCVSTATPTRPAPASAKKGATTAAARKVPASTTTPTPPEGPRKPVPSAADLKRDMVAAHNQARAQASRPTPKPALPALTWSDEALRKAESYVKECRFEHNPDRGTFGENLAAATPDTWTTAQVVKSWADESADYDYARGTCKPGKMCGHYTQVVWRNTTAVGCATRLCTKNSPFGKDVGTWQLWVCNYAPPGNWVGQKPY</sequence>
<dbReference type="Proteomes" id="UP000268094">
    <property type="component" value="Unassembled WGS sequence"/>
</dbReference>
<evidence type="ECO:0000256" key="1">
    <source>
        <dbReference type="SAM" id="MobiDB-lite"/>
    </source>
</evidence>
<dbReference type="OrthoDB" id="9794228at2"/>
<gene>
    <name evidence="4" type="ORF">D7V88_28515</name>
</gene>
<dbReference type="PRINTS" id="PR00837">
    <property type="entry name" value="V5TPXLIKE"/>
</dbReference>
<protein>
    <submittedName>
        <fullName evidence="4">Serine protease</fullName>
    </submittedName>
</protein>
<dbReference type="PANTHER" id="PTHR10334">
    <property type="entry name" value="CYSTEINE-RICH SECRETORY PROTEIN-RELATED"/>
    <property type="match status" value="1"/>
</dbReference>
<dbReference type="GO" id="GO:0006508">
    <property type="term" value="P:proteolysis"/>
    <property type="evidence" value="ECO:0007669"/>
    <property type="project" value="UniProtKB-KW"/>
</dbReference>
<keyword evidence="5" id="KW-1185">Reference proteome</keyword>
<feature type="compositionally biased region" description="Low complexity" evidence="1">
    <location>
        <begin position="28"/>
        <end position="48"/>
    </location>
</feature>
<dbReference type="InterPro" id="IPR018244">
    <property type="entry name" value="Allrgn_V5/Tpx1_CS"/>
</dbReference>
<keyword evidence="4" id="KW-0378">Hydrolase</keyword>
<dbReference type="InterPro" id="IPR014044">
    <property type="entry name" value="CAP_dom"/>
</dbReference>
<accession>A0A3A8IAB8</accession>
<dbReference type="PROSITE" id="PS01009">
    <property type="entry name" value="CRISP_1"/>
    <property type="match status" value="1"/>
</dbReference>
<feature type="chain" id="PRO_5017241598" evidence="2">
    <location>
        <begin position="30"/>
        <end position="223"/>
    </location>
</feature>
<keyword evidence="2" id="KW-0732">Signal</keyword>
<organism evidence="4 5">
    <name type="scientific">Corallococcus terminator</name>
    <dbReference type="NCBI Taxonomy" id="2316733"/>
    <lineage>
        <taxon>Bacteria</taxon>
        <taxon>Pseudomonadati</taxon>
        <taxon>Myxococcota</taxon>
        <taxon>Myxococcia</taxon>
        <taxon>Myxococcales</taxon>
        <taxon>Cystobacterineae</taxon>
        <taxon>Myxococcaceae</taxon>
        <taxon>Corallococcus</taxon>
    </lineage>
</organism>